<evidence type="ECO:0000313" key="2">
    <source>
        <dbReference type="EMBL" id="MDM8156919.1"/>
    </source>
</evidence>
<evidence type="ECO:0008006" key="4">
    <source>
        <dbReference type="Google" id="ProtNLM"/>
    </source>
</evidence>
<feature type="transmembrane region" description="Helical" evidence="1">
    <location>
        <begin position="12"/>
        <end position="29"/>
    </location>
</feature>
<accession>A0ABT7UBC7</accession>
<reference evidence="2 3" key="3">
    <citation type="submission" date="2023-06" db="EMBL/GenBank/DDBJ databases">
        <authorList>
            <person name="Zeman M."/>
            <person name="Kubasova T."/>
            <person name="Jahodarova E."/>
            <person name="Nykrynova M."/>
            <person name="Rychlik I."/>
        </authorList>
    </citation>
    <scope>NUCLEOTIDE SEQUENCE [LARGE SCALE GENOMIC DNA]</scope>
    <source>
        <strain evidence="2 3">ET39</strain>
    </source>
</reference>
<dbReference type="RefSeq" id="WP_289607384.1">
    <property type="nucleotide sequence ID" value="NZ_JAUDCG010000015.1"/>
</dbReference>
<keyword evidence="1" id="KW-1133">Transmembrane helix</keyword>
<evidence type="ECO:0000256" key="1">
    <source>
        <dbReference type="SAM" id="Phobius"/>
    </source>
</evidence>
<gene>
    <name evidence="2" type="ORF">QUV96_04620</name>
</gene>
<reference evidence="3" key="2">
    <citation type="submission" date="2023-06" db="EMBL/GenBank/DDBJ databases">
        <title>Identification and characterization of horizontal gene transfer across gut microbiota members of farm animals based on homology search.</title>
        <authorList>
            <person name="Zeman M."/>
            <person name="Kubasova T."/>
            <person name="Jahodarova E."/>
            <person name="Nykrynova M."/>
            <person name="Rychlik I."/>
        </authorList>
    </citation>
    <scope>NUCLEOTIDE SEQUENCE [LARGE SCALE GENOMIC DNA]</scope>
    <source>
        <strain evidence="3">ET39</strain>
    </source>
</reference>
<evidence type="ECO:0000313" key="3">
    <source>
        <dbReference type="Proteomes" id="UP001529340"/>
    </source>
</evidence>
<keyword evidence="1" id="KW-0472">Membrane</keyword>
<protein>
    <recommendedName>
        <fullName evidence="4">CPBP family intramembrane metalloprotease</fullName>
    </recommendedName>
</protein>
<keyword evidence="1" id="KW-0812">Transmembrane</keyword>
<comment type="caution">
    <text evidence="2">The sequence shown here is derived from an EMBL/GenBank/DDBJ whole genome shotgun (WGS) entry which is preliminary data.</text>
</comment>
<keyword evidence="3" id="KW-1185">Reference proteome</keyword>
<proteinExistence type="predicted"/>
<organism evidence="2 3">
    <name type="scientific">Amedibacillus dolichus</name>
    <dbReference type="NCBI Taxonomy" id="31971"/>
    <lineage>
        <taxon>Bacteria</taxon>
        <taxon>Bacillati</taxon>
        <taxon>Bacillota</taxon>
        <taxon>Erysipelotrichia</taxon>
        <taxon>Erysipelotrichales</taxon>
        <taxon>Erysipelotrichaceae</taxon>
        <taxon>Amedibacillus</taxon>
    </lineage>
</organism>
<dbReference type="Proteomes" id="UP001529340">
    <property type="component" value="Unassembled WGS sequence"/>
</dbReference>
<feature type="transmembrane region" description="Helical" evidence="1">
    <location>
        <begin position="41"/>
        <end position="59"/>
    </location>
</feature>
<dbReference type="EMBL" id="JAUDCG010000015">
    <property type="protein sequence ID" value="MDM8156919.1"/>
    <property type="molecule type" value="Genomic_DNA"/>
</dbReference>
<name>A0ABT7UBC7_9FIRM</name>
<sequence>MRKRYTGKQKTAIVILYVLMMPLALWLLYQLAGPKGCLKDQVVLEISAVVVSVLVLLYMSEKVFHLLIDDRKR</sequence>
<reference evidence="2 3" key="1">
    <citation type="submission" date="2023-06" db="EMBL/GenBank/DDBJ databases">
        <title>Identification and characterization of horizontal gene transfer across gut microbiota members of farm animals based on homology search.</title>
        <authorList>
            <person name="Schwarzerova J."/>
            <person name="Nykrynova M."/>
            <person name="Jureckova K."/>
            <person name="Cejkova D."/>
            <person name="Rychlik I."/>
        </authorList>
    </citation>
    <scope>NUCLEOTIDE SEQUENCE [LARGE SCALE GENOMIC DNA]</scope>
    <source>
        <strain evidence="2 3">ET39</strain>
    </source>
</reference>